<dbReference type="PANTHER" id="PTHR48027">
    <property type="entry name" value="HETEROGENEOUS NUCLEAR RIBONUCLEOPROTEIN 87F-RELATED"/>
    <property type="match status" value="1"/>
</dbReference>
<proteinExistence type="predicted"/>
<protein>
    <submittedName>
        <fullName evidence="4">RNA-binding protein</fullName>
    </submittedName>
</protein>
<dbReference type="InterPro" id="IPR012677">
    <property type="entry name" value="Nucleotide-bd_a/b_plait_sf"/>
</dbReference>
<dbReference type="SMART" id="SM00360">
    <property type="entry name" value="RRM"/>
    <property type="match status" value="1"/>
</dbReference>
<gene>
    <name evidence="4" type="ORF">COU15_01800</name>
</gene>
<dbReference type="Pfam" id="PF00076">
    <property type="entry name" value="RRM_1"/>
    <property type="match status" value="1"/>
</dbReference>
<feature type="region of interest" description="Disordered" evidence="2">
    <location>
        <begin position="76"/>
        <end position="105"/>
    </location>
</feature>
<dbReference type="InterPro" id="IPR048289">
    <property type="entry name" value="RRM2_NsCP33-like"/>
</dbReference>
<dbReference type="InterPro" id="IPR052462">
    <property type="entry name" value="SLIRP/GR-RBP-like"/>
</dbReference>
<accession>A0A2H0UFR1</accession>
<feature type="compositionally biased region" description="Gly residues" evidence="2">
    <location>
        <begin position="87"/>
        <end position="105"/>
    </location>
</feature>
<reference evidence="5" key="1">
    <citation type="submission" date="2017-09" db="EMBL/GenBank/DDBJ databases">
        <title>Depth-based differentiation of microbial function through sediment-hosted aquifers and enrichment of novel symbionts in the deep terrestrial subsurface.</title>
        <authorList>
            <person name="Probst A.J."/>
            <person name="Ladd B."/>
            <person name="Jarett J.K."/>
            <person name="Geller-Mcgrath D.E."/>
            <person name="Sieber C.M.K."/>
            <person name="Emerson J.B."/>
            <person name="Anantharaman K."/>
            <person name="Thomas B.C."/>
            <person name="Malmstrom R."/>
            <person name="Stieglmeier M."/>
            <person name="Klingl A."/>
            <person name="Woyke T."/>
            <person name="Ryan C.M."/>
            <person name="Banfield J.F."/>
        </authorList>
    </citation>
    <scope>NUCLEOTIDE SEQUENCE [LARGE SCALE GENOMIC DNA]</scope>
</reference>
<evidence type="ECO:0000259" key="3">
    <source>
        <dbReference type="PROSITE" id="PS50102"/>
    </source>
</evidence>
<sequence>MGKKLFVGNVPYSITEDQLKEIFSEAGTVESVAIITDKMTGRPRGFVFVEMSSDEEAAKAVEILNGKEVEGRELNVNEARPREEGGSRGGYGGGNGGGYGGGRSY</sequence>
<dbReference type="EMBL" id="PFBH01000013">
    <property type="protein sequence ID" value="PIR85253.1"/>
    <property type="molecule type" value="Genomic_DNA"/>
</dbReference>
<feature type="compositionally biased region" description="Basic and acidic residues" evidence="2">
    <location>
        <begin position="76"/>
        <end position="86"/>
    </location>
</feature>
<dbReference type="SUPFAM" id="SSF54928">
    <property type="entry name" value="RNA-binding domain, RBD"/>
    <property type="match status" value="1"/>
</dbReference>
<evidence type="ECO:0000313" key="5">
    <source>
        <dbReference type="Proteomes" id="UP000229315"/>
    </source>
</evidence>
<feature type="domain" description="RRM" evidence="3">
    <location>
        <begin position="3"/>
        <end position="81"/>
    </location>
</feature>
<dbReference type="AlphaFoldDB" id="A0A2H0UFR1"/>
<evidence type="ECO:0000256" key="2">
    <source>
        <dbReference type="SAM" id="MobiDB-lite"/>
    </source>
</evidence>
<dbReference type="InterPro" id="IPR000504">
    <property type="entry name" value="RRM_dom"/>
</dbReference>
<dbReference type="Gene3D" id="3.30.70.330">
    <property type="match status" value="1"/>
</dbReference>
<organism evidence="4 5">
    <name type="scientific">Candidatus Kaiserbacteria bacterium CG10_big_fil_rev_8_21_14_0_10_45_20</name>
    <dbReference type="NCBI Taxonomy" id="1974607"/>
    <lineage>
        <taxon>Bacteria</taxon>
        <taxon>Candidatus Kaiseribacteriota</taxon>
    </lineage>
</organism>
<evidence type="ECO:0000256" key="1">
    <source>
        <dbReference type="ARBA" id="ARBA00022884"/>
    </source>
</evidence>
<comment type="caution">
    <text evidence="4">The sequence shown here is derived from an EMBL/GenBank/DDBJ whole genome shotgun (WGS) entry which is preliminary data.</text>
</comment>
<dbReference type="PROSITE" id="PS50102">
    <property type="entry name" value="RRM"/>
    <property type="match status" value="1"/>
</dbReference>
<evidence type="ECO:0000313" key="4">
    <source>
        <dbReference type="EMBL" id="PIR85253.1"/>
    </source>
</evidence>
<dbReference type="CDD" id="cd21608">
    <property type="entry name" value="RRM2_NsCP33_like"/>
    <property type="match status" value="1"/>
</dbReference>
<dbReference type="InterPro" id="IPR035979">
    <property type="entry name" value="RBD_domain_sf"/>
</dbReference>
<keyword evidence="1" id="KW-0694">RNA-binding</keyword>
<name>A0A2H0UFR1_9BACT</name>
<dbReference type="Proteomes" id="UP000229315">
    <property type="component" value="Unassembled WGS sequence"/>
</dbReference>
<dbReference type="GO" id="GO:0003723">
    <property type="term" value="F:RNA binding"/>
    <property type="evidence" value="ECO:0007669"/>
    <property type="project" value="UniProtKB-KW"/>
</dbReference>